<comment type="subcellular location">
    <subcellularLocation>
        <location evidence="1">Mitochondrion outer membrane</location>
        <topology evidence="1">Multi-pass membrane protein</topology>
    </subcellularLocation>
</comment>
<keyword evidence="10" id="KW-0813">Transport</keyword>
<dbReference type="SUPFAM" id="SSF103506">
    <property type="entry name" value="Mitochondrial carrier"/>
    <property type="match status" value="1"/>
</dbReference>
<keyword evidence="12" id="KW-1185">Reference proteome</keyword>
<dbReference type="Gene3D" id="1.50.40.10">
    <property type="entry name" value="Mitochondrial carrier domain"/>
    <property type="match status" value="1"/>
</dbReference>
<evidence type="ECO:0000256" key="10">
    <source>
        <dbReference type="RuleBase" id="RU000488"/>
    </source>
</evidence>
<keyword evidence="8 9" id="KW-0472">Membrane</keyword>
<evidence type="ECO:0000313" key="12">
    <source>
        <dbReference type="Proteomes" id="UP001234178"/>
    </source>
</evidence>
<organism evidence="11 12">
    <name type="scientific">Daphnia magna</name>
    <dbReference type="NCBI Taxonomy" id="35525"/>
    <lineage>
        <taxon>Eukaryota</taxon>
        <taxon>Metazoa</taxon>
        <taxon>Ecdysozoa</taxon>
        <taxon>Arthropoda</taxon>
        <taxon>Crustacea</taxon>
        <taxon>Branchiopoda</taxon>
        <taxon>Diplostraca</taxon>
        <taxon>Cladocera</taxon>
        <taxon>Anomopoda</taxon>
        <taxon>Daphniidae</taxon>
        <taxon>Daphnia</taxon>
    </lineage>
</organism>
<dbReference type="Pfam" id="PF00153">
    <property type="entry name" value="Mito_carr"/>
    <property type="match status" value="2"/>
</dbReference>
<evidence type="ECO:0000313" key="11">
    <source>
        <dbReference type="EMBL" id="KAK4025231.1"/>
    </source>
</evidence>
<keyword evidence="6" id="KW-1133">Transmembrane helix</keyword>
<gene>
    <name evidence="11" type="ORF">OUZ56_014306</name>
</gene>
<dbReference type="InterPro" id="IPR023395">
    <property type="entry name" value="MCP_dom_sf"/>
</dbReference>
<keyword evidence="4" id="KW-0677">Repeat</keyword>
<evidence type="ECO:0000256" key="3">
    <source>
        <dbReference type="ARBA" id="ARBA00022692"/>
    </source>
</evidence>
<dbReference type="PROSITE" id="PS50920">
    <property type="entry name" value="SOLCAR"/>
    <property type="match status" value="1"/>
</dbReference>
<protein>
    <submittedName>
        <fullName evidence="11">Uncharacterized protein</fullName>
    </submittedName>
</protein>
<comment type="caution">
    <text evidence="11">The sequence shown here is derived from an EMBL/GenBank/DDBJ whole genome shotgun (WGS) entry which is preliminary data.</text>
</comment>
<proteinExistence type="inferred from homology"/>
<evidence type="ECO:0000256" key="9">
    <source>
        <dbReference type="PROSITE-ProRule" id="PRU00282"/>
    </source>
</evidence>
<evidence type="ECO:0000256" key="5">
    <source>
        <dbReference type="ARBA" id="ARBA00022787"/>
    </source>
</evidence>
<dbReference type="InterPro" id="IPR018108">
    <property type="entry name" value="MCP_transmembrane"/>
</dbReference>
<dbReference type="EMBL" id="JAOYFB010000038">
    <property type="protein sequence ID" value="KAK4025231.1"/>
    <property type="molecule type" value="Genomic_DNA"/>
</dbReference>
<evidence type="ECO:0000256" key="4">
    <source>
        <dbReference type="ARBA" id="ARBA00022737"/>
    </source>
</evidence>
<name>A0ABR0AJE2_9CRUS</name>
<keyword evidence="3 9" id="KW-0812">Transmembrane</keyword>
<keyword evidence="7" id="KW-0496">Mitochondrion</keyword>
<evidence type="ECO:0000256" key="6">
    <source>
        <dbReference type="ARBA" id="ARBA00022989"/>
    </source>
</evidence>
<sequence length="306" mass="33570">MSSEQGSWSNIVFRCAVATGAHPIDLTKTLIQLGHEPIAPKPTTTLFGRPALGLPSVFQYIGYIKKRDGFFGLYRGLGPKMCATIIKGMAFQKATEIFIVQVEGKKEKKRNPYSEDDDEEEAQAEEETFSGFALTLCRNITATTVSILASQPFHVIAVRTMAQFIGEEQKYTGVFASAKEIYHESGVAGFFQGVTPRLLGELLALVLASSVSFTVSTYALGDPRYRASIKTAVGFLSTSLTYPFSVVSTCMAVSGSGLVAGQPPHMPIYVNWTDCWSHLSRNNQLKRGSSIIWRYYTGTTAVLRPY</sequence>
<reference evidence="11 12" key="1">
    <citation type="journal article" date="2023" name="Nucleic Acids Res.">
        <title>The hologenome of Daphnia magna reveals possible DNA methylation and microbiome-mediated evolution of the host genome.</title>
        <authorList>
            <person name="Chaturvedi A."/>
            <person name="Li X."/>
            <person name="Dhandapani V."/>
            <person name="Marshall H."/>
            <person name="Kissane S."/>
            <person name="Cuenca-Cambronero M."/>
            <person name="Asole G."/>
            <person name="Calvet F."/>
            <person name="Ruiz-Romero M."/>
            <person name="Marangio P."/>
            <person name="Guigo R."/>
            <person name="Rago D."/>
            <person name="Mirbahai L."/>
            <person name="Eastwood N."/>
            <person name="Colbourne J.K."/>
            <person name="Zhou J."/>
            <person name="Mallon E."/>
            <person name="Orsini L."/>
        </authorList>
    </citation>
    <scope>NUCLEOTIDE SEQUENCE [LARGE SCALE GENOMIC DNA]</scope>
    <source>
        <strain evidence="11">LRV0_1</strain>
    </source>
</reference>
<accession>A0ABR0AJE2</accession>
<dbReference type="PANTHER" id="PTHR10780:SF18">
    <property type="entry name" value="LD43650P"/>
    <property type="match status" value="1"/>
</dbReference>
<evidence type="ECO:0000256" key="2">
    <source>
        <dbReference type="ARBA" id="ARBA00006375"/>
    </source>
</evidence>
<evidence type="ECO:0000256" key="8">
    <source>
        <dbReference type="ARBA" id="ARBA00023136"/>
    </source>
</evidence>
<evidence type="ECO:0000256" key="1">
    <source>
        <dbReference type="ARBA" id="ARBA00004374"/>
    </source>
</evidence>
<feature type="repeat" description="Solcar" evidence="9">
    <location>
        <begin position="130"/>
        <end position="218"/>
    </location>
</feature>
<dbReference type="PANTHER" id="PTHR10780">
    <property type="entry name" value="MITOCHONDRIAL CARRIER HOMOLOG"/>
    <property type="match status" value="1"/>
</dbReference>
<keyword evidence="5" id="KW-1000">Mitochondrion outer membrane</keyword>
<comment type="similarity">
    <text evidence="2 10">Belongs to the mitochondrial carrier (TC 2.A.29) family.</text>
</comment>
<dbReference type="Proteomes" id="UP001234178">
    <property type="component" value="Unassembled WGS sequence"/>
</dbReference>
<evidence type="ECO:0000256" key="7">
    <source>
        <dbReference type="ARBA" id="ARBA00023128"/>
    </source>
</evidence>